<gene>
    <name evidence="2" type="ORF">Eint_031470</name>
</gene>
<dbReference type="RefSeq" id="XP_003072649.1">
    <property type="nucleotide sequence ID" value="XM_003072603.1"/>
</dbReference>
<sequence>MREIDHFMESREKNINYENEYPKSTHGIYDSKPIIDGNQPYIHPYYFFGPSFLENRIPIHQEKYRYIAEQENQFCHPMDIFESSIRQSDQERIKSIWKKERNRIAAKRWRDKRIAHLRELERKEGIMICEISELKEAIYDYDNILENILQYIQECLNMEERHENLVFLLNRLCNLKKFSTPKPVYLRDISHLFPKNLSVTNERIDKVTEAIRCSLSKLLGKD</sequence>
<dbReference type="CDD" id="cd14686">
    <property type="entry name" value="bZIP"/>
    <property type="match status" value="1"/>
</dbReference>
<dbReference type="OrthoDB" id="2187714at2759"/>
<dbReference type="SMART" id="SM00338">
    <property type="entry name" value="BRLZ"/>
    <property type="match status" value="1"/>
</dbReference>
<dbReference type="EMBL" id="CP001944">
    <property type="protein sequence ID" value="ADM11289.1"/>
    <property type="molecule type" value="Genomic_DNA"/>
</dbReference>
<proteinExistence type="predicted"/>
<keyword evidence="3" id="KW-1185">Reference proteome</keyword>
<dbReference type="HOGENOM" id="CLU_1245345_0_0_1"/>
<reference evidence="2 3" key="1">
    <citation type="journal article" date="2010" name="Nat. Commun.">
        <title>The complete sequence of the smallest known nuclear genome from the microsporidian Encephalitozoon intestinalis.</title>
        <authorList>
            <person name="Corradi N."/>
            <person name="Pombert J.-F."/>
            <person name="Farinelli L."/>
            <person name="Didier E.S."/>
            <person name="Keeling P.J."/>
        </authorList>
    </citation>
    <scope>NUCLEOTIDE SEQUENCE [LARGE SCALE GENOMIC DNA]</scope>
    <source>
        <strain evidence="2 3">ATCC 50506</strain>
    </source>
</reference>
<dbReference type="AlphaFoldDB" id="E0S6F4"/>
<dbReference type="Gene3D" id="1.20.5.170">
    <property type="match status" value="1"/>
</dbReference>
<dbReference type="GeneID" id="9698911"/>
<dbReference type="InterPro" id="IPR046347">
    <property type="entry name" value="bZIP_sf"/>
</dbReference>
<reference evidence="2 3" key="2">
    <citation type="journal article" date="2012" name="Proc. Natl. Acad. Sci. U.S.A.">
        <title>Gain and loss of multiple functionally related, horizontally transferred genes in the reduced genomes of two microsporidian parasites.</title>
        <authorList>
            <person name="Pombert J.-F."/>
            <person name="Selman M."/>
            <person name="Burki F."/>
            <person name="Bardell F.T."/>
            <person name="Farinelli L."/>
            <person name="Solter L.F."/>
            <person name="Whitman D.W."/>
            <person name="Weiss L.M."/>
            <person name="Corradi N."/>
            <person name="Keeling P.J."/>
        </authorList>
    </citation>
    <scope>NUCLEOTIDE SEQUENCE [LARGE SCALE GENOMIC DNA]</scope>
    <source>
        <strain evidence="2 3">ATCC 50506</strain>
    </source>
</reference>
<evidence type="ECO:0000313" key="2">
    <source>
        <dbReference type="EMBL" id="ADM11289.1"/>
    </source>
</evidence>
<dbReference type="VEuPathDB" id="MicrosporidiaDB:Eint_031470"/>
<dbReference type="InterPro" id="IPR004827">
    <property type="entry name" value="bZIP"/>
</dbReference>
<name>E0S6F4_ENCIT</name>
<dbReference type="SUPFAM" id="SSF57959">
    <property type="entry name" value="Leucine zipper domain"/>
    <property type="match status" value="1"/>
</dbReference>
<protein>
    <submittedName>
        <fullName evidence="2">Leucine zipper domain-containing protein</fullName>
    </submittedName>
</protein>
<dbReference type="PROSITE" id="PS00036">
    <property type="entry name" value="BZIP_BASIC"/>
    <property type="match status" value="1"/>
</dbReference>
<organism evidence="2 3">
    <name type="scientific">Encephalitozoon intestinalis (strain ATCC 50506)</name>
    <name type="common">Microsporidian parasite</name>
    <name type="synonym">Septata intestinalis</name>
    <dbReference type="NCBI Taxonomy" id="876142"/>
    <lineage>
        <taxon>Eukaryota</taxon>
        <taxon>Fungi</taxon>
        <taxon>Fungi incertae sedis</taxon>
        <taxon>Microsporidia</taxon>
        <taxon>Unikaryonidae</taxon>
        <taxon>Encephalitozoon</taxon>
    </lineage>
</organism>
<evidence type="ECO:0000313" key="3">
    <source>
        <dbReference type="Proteomes" id="UP000002313"/>
    </source>
</evidence>
<evidence type="ECO:0000259" key="1">
    <source>
        <dbReference type="PROSITE" id="PS00036"/>
    </source>
</evidence>
<dbReference type="KEGG" id="ein:Eint_031470"/>
<dbReference type="GO" id="GO:0003700">
    <property type="term" value="F:DNA-binding transcription factor activity"/>
    <property type="evidence" value="ECO:0007669"/>
    <property type="project" value="InterPro"/>
</dbReference>
<dbReference type="Proteomes" id="UP000002313">
    <property type="component" value="Chromosome III"/>
</dbReference>
<accession>E0S6F4</accession>
<feature type="domain" description="BZIP" evidence="1">
    <location>
        <begin position="98"/>
        <end position="112"/>
    </location>
</feature>